<organism evidence="5 6">
    <name type="scientific">Blautia celeris</name>
    <dbReference type="NCBI Taxonomy" id="2763026"/>
    <lineage>
        <taxon>Bacteria</taxon>
        <taxon>Bacillati</taxon>
        <taxon>Bacillota</taxon>
        <taxon>Clostridia</taxon>
        <taxon>Lachnospirales</taxon>
        <taxon>Lachnospiraceae</taxon>
        <taxon>Blautia</taxon>
    </lineage>
</organism>
<evidence type="ECO:0000313" key="5">
    <source>
        <dbReference type="EMBL" id="MBC5674422.1"/>
    </source>
</evidence>
<keyword evidence="2" id="KW-0808">Transferase</keyword>
<keyword evidence="3" id="KW-0949">S-adenosyl-L-methionine</keyword>
<dbReference type="GO" id="GO:0032259">
    <property type="term" value="P:methylation"/>
    <property type="evidence" value="ECO:0007669"/>
    <property type="project" value="UniProtKB-KW"/>
</dbReference>
<keyword evidence="6" id="KW-1185">Reference proteome</keyword>
<evidence type="ECO:0000313" key="6">
    <source>
        <dbReference type="Proteomes" id="UP000654573"/>
    </source>
</evidence>
<protein>
    <submittedName>
        <fullName evidence="5">Methyltransferase domain-containing protein</fullName>
    </submittedName>
</protein>
<dbReference type="InterPro" id="IPR029063">
    <property type="entry name" value="SAM-dependent_MTases_sf"/>
</dbReference>
<dbReference type="Proteomes" id="UP000654573">
    <property type="component" value="Unassembled WGS sequence"/>
</dbReference>
<evidence type="ECO:0000256" key="3">
    <source>
        <dbReference type="ARBA" id="ARBA00022691"/>
    </source>
</evidence>
<keyword evidence="1 5" id="KW-0489">Methyltransferase</keyword>
<dbReference type="CDD" id="cd02440">
    <property type="entry name" value="AdoMet_MTases"/>
    <property type="match status" value="1"/>
</dbReference>
<reference evidence="5 6" key="1">
    <citation type="submission" date="2020-08" db="EMBL/GenBank/DDBJ databases">
        <title>Genome public.</title>
        <authorList>
            <person name="Liu C."/>
            <person name="Sun Q."/>
        </authorList>
    </citation>
    <scope>NUCLEOTIDE SEQUENCE [LARGE SCALE GENOMIC DNA]</scope>
    <source>
        <strain evidence="5 6">NSJ-34</strain>
    </source>
</reference>
<dbReference type="Pfam" id="PF13649">
    <property type="entry name" value="Methyltransf_25"/>
    <property type="match status" value="1"/>
</dbReference>
<dbReference type="SUPFAM" id="SSF53335">
    <property type="entry name" value="S-adenosyl-L-methionine-dependent methyltransferases"/>
    <property type="match status" value="1"/>
</dbReference>
<accession>A0ABR7FGS4</accession>
<dbReference type="EMBL" id="JACOOU010000010">
    <property type="protein sequence ID" value="MBC5674422.1"/>
    <property type="molecule type" value="Genomic_DNA"/>
</dbReference>
<dbReference type="GO" id="GO:0008168">
    <property type="term" value="F:methyltransferase activity"/>
    <property type="evidence" value="ECO:0007669"/>
    <property type="project" value="UniProtKB-KW"/>
</dbReference>
<proteinExistence type="predicted"/>
<comment type="caution">
    <text evidence="5">The sequence shown here is derived from an EMBL/GenBank/DDBJ whole genome shotgun (WGS) entry which is preliminary data.</text>
</comment>
<evidence type="ECO:0000256" key="2">
    <source>
        <dbReference type="ARBA" id="ARBA00022679"/>
    </source>
</evidence>
<feature type="domain" description="Methyltransferase" evidence="4">
    <location>
        <begin position="91"/>
        <end position="184"/>
    </location>
</feature>
<evidence type="ECO:0000259" key="4">
    <source>
        <dbReference type="Pfam" id="PF13649"/>
    </source>
</evidence>
<gene>
    <name evidence="5" type="ORF">H8S76_19400</name>
</gene>
<dbReference type="PANTHER" id="PTHR43464:SF19">
    <property type="entry name" value="UBIQUINONE BIOSYNTHESIS O-METHYLTRANSFERASE, MITOCHONDRIAL"/>
    <property type="match status" value="1"/>
</dbReference>
<name>A0ABR7FGS4_9FIRM</name>
<dbReference type="Gene3D" id="3.40.50.150">
    <property type="entry name" value="Vaccinia Virus protein VP39"/>
    <property type="match status" value="1"/>
</dbReference>
<dbReference type="InterPro" id="IPR041698">
    <property type="entry name" value="Methyltransf_25"/>
</dbReference>
<sequence length="298" mass="34225">METGRHGRNRTGRKYLENNSSRKLIEYIKQKPQIYEASSSAFWDDENISGYMLEAHLDPDAEGATRKHEFIQRSADWIAERCGGGAGKKLLDLGCGPGLYAELFDDRGFQVTGLDFSRRSVQYAREHAAGTKRDIRYEYKNYLDMDEENAFDVITLIYCDFGVLPPKDRRILLGKIKKALKQGGILILDGFTRALPFEELETVQYQDKGFWSAGPHVVIQRNYRYPETDNTLEQYLVITEEDCHCYNLWNQRYTRETLKKEIERAGLCCTEFYDNVAGKAFTGRDTTICAVAEKQAEG</sequence>
<dbReference type="PANTHER" id="PTHR43464">
    <property type="entry name" value="METHYLTRANSFERASE"/>
    <property type="match status" value="1"/>
</dbReference>
<evidence type="ECO:0000256" key="1">
    <source>
        <dbReference type="ARBA" id="ARBA00022603"/>
    </source>
</evidence>